<sequence length="77" mass="9355">MNDKYMILSLHHFRIALHHHHHHHSSVPHLRGHQCVNKVKKNPKNRKFLKRSSRENLHKKTASWIDQVMFLPNIREK</sequence>
<organism evidence="1 2">
    <name type="scientific">Portunus trituberculatus</name>
    <name type="common">Swimming crab</name>
    <name type="synonym">Neptunus trituberculatus</name>
    <dbReference type="NCBI Taxonomy" id="210409"/>
    <lineage>
        <taxon>Eukaryota</taxon>
        <taxon>Metazoa</taxon>
        <taxon>Ecdysozoa</taxon>
        <taxon>Arthropoda</taxon>
        <taxon>Crustacea</taxon>
        <taxon>Multicrustacea</taxon>
        <taxon>Malacostraca</taxon>
        <taxon>Eumalacostraca</taxon>
        <taxon>Eucarida</taxon>
        <taxon>Decapoda</taxon>
        <taxon>Pleocyemata</taxon>
        <taxon>Brachyura</taxon>
        <taxon>Eubrachyura</taxon>
        <taxon>Portunoidea</taxon>
        <taxon>Portunidae</taxon>
        <taxon>Portuninae</taxon>
        <taxon>Portunus</taxon>
    </lineage>
</organism>
<keyword evidence="2" id="KW-1185">Reference proteome</keyword>
<evidence type="ECO:0000313" key="1">
    <source>
        <dbReference type="EMBL" id="MPD06513.1"/>
    </source>
</evidence>
<gene>
    <name evidence="1" type="ORF">E2C01_102327</name>
</gene>
<evidence type="ECO:0000313" key="2">
    <source>
        <dbReference type="Proteomes" id="UP000324222"/>
    </source>
</evidence>
<comment type="caution">
    <text evidence="1">The sequence shown here is derived from an EMBL/GenBank/DDBJ whole genome shotgun (WGS) entry which is preliminary data.</text>
</comment>
<protein>
    <submittedName>
        <fullName evidence="1">Uncharacterized protein</fullName>
    </submittedName>
</protein>
<dbReference type="EMBL" id="VSRR010151618">
    <property type="protein sequence ID" value="MPD06513.1"/>
    <property type="molecule type" value="Genomic_DNA"/>
</dbReference>
<reference evidence="1 2" key="1">
    <citation type="submission" date="2019-05" db="EMBL/GenBank/DDBJ databases">
        <title>Another draft genome of Portunus trituberculatus and its Hox gene families provides insights of decapod evolution.</title>
        <authorList>
            <person name="Jeong J.-H."/>
            <person name="Song I."/>
            <person name="Kim S."/>
            <person name="Choi T."/>
            <person name="Kim D."/>
            <person name="Ryu S."/>
            <person name="Kim W."/>
        </authorList>
    </citation>
    <scope>NUCLEOTIDE SEQUENCE [LARGE SCALE GENOMIC DNA]</scope>
    <source>
        <tissue evidence="1">Muscle</tissue>
    </source>
</reference>
<dbReference type="AlphaFoldDB" id="A0A5B7KCW0"/>
<accession>A0A5B7KCW0</accession>
<proteinExistence type="predicted"/>
<name>A0A5B7KCW0_PORTR</name>
<dbReference type="Proteomes" id="UP000324222">
    <property type="component" value="Unassembled WGS sequence"/>
</dbReference>